<evidence type="ECO:0000313" key="1">
    <source>
        <dbReference type="Proteomes" id="UP000035680"/>
    </source>
</evidence>
<accession>A0A0K0FJ56</accession>
<keyword evidence="1" id="KW-1185">Reference proteome</keyword>
<organism evidence="1 2">
    <name type="scientific">Strongyloides venezuelensis</name>
    <name type="common">Threadworm</name>
    <dbReference type="NCBI Taxonomy" id="75913"/>
    <lineage>
        <taxon>Eukaryota</taxon>
        <taxon>Metazoa</taxon>
        <taxon>Ecdysozoa</taxon>
        <taxon>Nematoda</taxon>
        <taxon>Chromadorea</taxon>
        <taxon>Rhabditida</taxon>
        <taxon>Tylenchina</taxon>
        <taxon>Panagrolaimomorpha</taxon>
        <taxon>Strongyloidoidea</taxon>
        <taxon>Strongyloididae</taxon>
        <taxon>Strongyloides</taxon>
    </lineage>
</organism>
<dbReference type="WBParaSite" id="SVE_0892900.1">
    <property type="protein sequence ID" value="SVE_0892900.1"/>
    <property type="gene ID" value="SVE_0892900"/>
</dbReference>
<reference evidence="1" key="1">
    <citation type="submission" date="2014-07" db="EMBL/GenBank/DDBJ databases">
        <authorList>
            <person name="Martin A.A"/>
            <person name="De Silva N."/>
        </authorList>
    </citation>
    <scope>NUCLEOTIDE SEQUENCE</scope>
</reference>
<evidence type="ECO:0000313" key="2">
    <source>
        <dbReference type="WBParaSite" id="SVE_0892900.1"/>
    </source>
</evidence>
<dbReference type="AlphaFoldDB" id="A0A0K0FJ56"/>
<protein>
    <submittedName>
        <fullName evidence="2">Ig-like domain-containing protein</fullName>
    </submittedName>
</protein>
<reference evidence="2" key="2">
    <citation type="submission" date="2015-08" db="UniProtKB">
        <authorList>
            <consortium name="WormBaseParasite"/>
        </authorList>
    </citation>
    <scope>IDENTIFICATION</scope>
</reference>
<proteinExistence type="predicted"/>
<sequence length="104" mass="11863">MILQNRSRDVTTISDSLLVVPYLKLEASISSYNLRHLYFVPIRSLFASSWIWLANSHVGNTTISKVTLELDLMTPITSYSSTNNDIMWACTFDGSEYLDNFTVF</sequence>
<dbReference type="Proteomes" id="UP000035680">
    <property type="component" value="Unassembled WGS sequence"/>
</dbReference>
<name>A0A0K0FJ56_STRVS</name>